<dbReference type="PROSITE" id="PS51353">
    <property type="entry name" value="ARSC"/>
    <property type="match status" value="1"/>
</dbReference>
<dbReference type="SUPFAM" id="SSF52833">
    <property type="entry name" value="Thioredoxin-like"/>
    <property type="match status" value="1"/>
</dbReference>
<evidence type="ECO:0000313" key="4">
    <source>
        <dbReference type="Proteomes" id="UP000244924"/>
    </source>
</evidence>
<dbReference type="Proteomes" id="UP000244924">
    <property type="component" value="Unassembled WGS sequence"/>
</dbReference>
<keyword evidence="4" id="KW-1185">Reference proteome</keyword>
<dbReference type="AlphaFoldDB" id="A0A2R8B3A9"/>
<protein>
    <recommendedName>
        <fullName evidence="5">Regulatory protein Spx</fullName>
    </recommendedName>
</protein>
<dbReference type="PANTHER" id="PTHR30041:SF8">
    <property type="entry name" value="PROTEIN YFFB"/>
    <property type="match status" value="1"/>
</dbReference>
<evidence type="ECO:0000256" key="1">
    <source>
        <dbReference type="ARBA" id="ARBA00007198"/>
    </source>
</evidence>
<gene>
    <name evidence="3" type="ORF">DEA8626_00576</name>
</gene>
<evidence type="ECO:0000313" key="3">
    <source>
        <dbReference type="EMBL" id="SPH17062.1"/>
    </source>
</evidence>
<dbReference type="EMBL" id="OMOQ01000001">
    <property type="protein sequence ID" value="SPH17062.1"/>
    <property type="molecule type" value="Genomic_DNA"/>
</dbReference>
<comment type="similarity">
    <text evidence="1 2">Belongs to the ArsC family.</text>
</comment>
<accession>A0A2R8B3A9</accession>
<reference evidence="3 4" key="1">
    <citation type="submission" date="2018-03" db="EMBL/GenBank/DDBJ databases">
        <authorList>
            <person name="Keele B.F."/>
        </authorList>
    </citation>
    <scope>NUCLEOTIDE SEQUENCE [LARGE SCALE GENOMIC DNA]</scope>
    <source>
        <strain evidence="3 4">CECT 8626</strain>
    </source>
</reference>
<dbReference type="OrthoDB" id="9803749at2"/>
<organism evidence="3 4">
    <name type="scientific">Albidovulum aquaemixtae</name>
    <dbReference type="NCBI Taxonomy" id="1542388"/>
    <lineage>
        <taxon>Bacteria</taxon>
        <taxon>Pseudomonadati</taxon>
        <taxon>Pseudomonadota</taxon>
        <taxon>Alphaproteobacteria</taxon>
        <taxon>Rhodobacterales</taxon>
        <taxon>Paracoccaceae</taxon>
        <taxon>Albidovulum</taxon>
    </lineage>
</organism>
<dbReference type="InterPro" id="IPR036249">
    <property type="entry name" value="Thioredoxin-like_sf"/>
</dbReference>
<dbReference type="PANTHER" id="PTHR30041">
    <property type="entry name" value="ARSENATE REDUCTASE"/>
    <property type="match status" value="1"/>
</dbReference>
<dbReference type="InterPro" id="IPR006660">
    <property type="entry name" value="Arsenate_reductase-like"/>
</dbReference>
<sequence>MMLYGIATCDSCRKALKAIRAAGREVAFRDIRQKPLGPNERREFIDAFGEALINRASATWRGLSDEERAASPDALLERHPTLMKRPVIRNGQSLHLGWKAGVQELVLK</sequence>
<dbReference type="RefSeq" id="WP_108851544.1">
    <property type="nucleotide sequence ID" value="NZ_OMOQ01000001.1"/>
</dbReference>
<dbReference type="Pfam" id="PF03960">
    <property type="entry name" value="ArsC"/>
    <property type="match status" value="1"/>
</dbReference>
<proteinExistence type="inferred from homology"/>
<evidence type="ECO:0000256" key="2">
    <source>
        <dbReference type="PROSITE-ProRule" id="PRU01282"/>
    </source>
</evidence>
<dbReference type="Gene3D" id="3.40.30.10">
    <property type="entry name" value="Glutaredoxin"/>
    <property type="match status" value="1"/>
</dbReference>
<name>A0A2R8B3A9_9RHOB</name>
<evidence type="ECO:0008006" key="5">
    <source>
        <dbReference type="Google" id="ProtNLM"/>
    </source>
</evidence>